<dbReference type="PANTHER" id="PTHR35596">
    <property type="entry name" value="DUF2263 DOMAIN-CONTAINING PROTEIN"/>
    <property type="match status" value="1"/>
</dbReference>
<name>G0S4C6_CHATD</name>
<dbReference type="RefSeq" id="XP_006694380.1">
    <property type="nucleotide sequence ID" value="XM_006694317.1"/>
</dbReference>
<accession>G0S4C6</accession>
<feature type="domain" description="Microbial-type PARG catalytic" evidence="2">
    <location>
        <begin position="100"/>
        <end position="176"/>
    </location>
</feature>
<reference evidence="3 4" key="1">
    <citation type="journal article" date="2011" name="Cell">
        <title>Insight into structure and assembly of the nuclear pore complex by utilizing the genome of a eukaryotic thermophile.</title>
        <authorList>
            <person name="Amlacher S."/>
            <person name="Sarges P."/>
            <person name="Flemming D."/>
            <person name="van Noort V."/>
            <person name="Kunze R."/>
            <person name="Devos D.P."/>
            <person name="Arumugam M."/>
            <person name="Bork P."/>
            <person name="Hurt E."/>
        </authorList>
    </citation>
    <scope>NUCLEOTIDE SEQUENCE [LARGE SCALE GENOMIC DNA]</scope>
    <source>
        <strain evidence="4">DSM 1495 / CBS 144.50 / IMI 039719</strain>
    </source>
</reference>
<dbReference type="KEGG" id="cthr:CTHT_0039700"/>
<dbReference type="PANTHER" id="PTHR35596:SF1">
    <property type="entry name" value="MICROBIAL-TYPE PARG CATALYTIC DOMAIN-CONTAINING PROTEIN"/>
    <property type="match status" value="1"/>
</dbReference>
<dbReference type="STRING" id="759272.G0S4C6"/>
<dbReference type="Proteomes" id="UP000008066">
    <property type="component" value="Unassembled WGS sequence"/>
</dbReference>
<evidence type="ECO:0000256" key="1">
    <source>
        <dbReference type="SAM" id="MobiDB-lite"/>
    </source>
</evidence>
<dbReference type="OMA" id="GCGVYGN"/>
<dbReference type="NCBIfam" id="TIGR02452">
    <property type="entry name" value="TIGR02452 family protein"/>
    <property type="match status" value="1"/>
</dbReference>
<dbReference type="EMBL" id="GL988041">
    <property type="protein sequence ID" value="EGS22084.1"/>
    <property type="molecule type" value="Genomic_DNA"/>
</dbReference>
<dbReference type="Pfam" id="PF10021">
    <property type="entry name" value="PARG_cat_microb"/>
    <property type="match status" value="1"/>
</dbReference>
<feature type="compositionally biased region" description="Basic and acidic residues" evidence="1">
    <location>
        <begin position="246"/>
        <end position="278"/>
    </location>
</feature>
<dbReference type="SUPFAM" id="SSF52949">
    <property type="entry name" value="Macro domain-like"/>
    <property type="match status" value="1"/>
</dbReference>
<keyword evidence="4" id="KW-1185">Reference proteome</keyword>
<feature type="region of interest" description="Disordered" evidence="1">
    <location>
        <begin position="227"/>
        <end position="289"/>
    </location>
</feature>
<protein>
    <recommendedName>
        <fullName evidence="2">Microbial-type PARG catalytic domain-containing protein</fullName>
    </recommendedName>
</protein>
<dbReference type="Gene3D" id="3.40.220.10">
    <property type="entry name" value="Leucine Aminopeptidase, subunit E, domain 1"/>
    <property type="match status" value="1"/>
</dbReference>
<evidence type="ECO:0000313" key="4">
    <source>
        <dbReference type="Proteomes" id="UP000008066"/>
    </source>
</evidence>
<dbReference type="HOGENOM" id="CLU_024412_0_0_1"/>
<sequence length="390" mass="42592">MLRKKYYNNPKRLALAAIAKETSELTLTVAASLPRLNPTHSEKLSLETLPALDPAKCPRFKLPDSTYGTRVRVFNQDTFDAALSMPAIVLGISSFQSKATQAKESEILTQLQTHASLPDQLNATTAPRVAVLNMASEFSPGGGWLKGSTAQEEALCYRSTLAASLHKNMYPMAPRTGHYTRDVVVFREGMDRGHTLLIKGKGSDGKGIPDEELPVASVLSIAGVRKPAVKGKGEVDESGSSSKTDQPAKEKNDESPAKSGESRVKGHFKENWKDRKGQPEGNKPKIPKGDLVFADPAVRALTKDKMRLCLRMAASKGHTMLVLGAIGCGAFGNPPREVAACWMEVLSEREFEGGWFKEIWFAVYDRRKEGNFEIFSEVFDGKVVGQPTTP</sequence>
<proteinExistence type="predicted"/>
<gene>
    <name evidence="3" type="ORF">CTHT_0039700</name>
</gene>
<organism evidence="4">
    <name type="scientific">Chaetomium thermophilum (strain DSM 1495 / CBS 144.50 / IMI 039719)</name>
    <name type="common">Thermochaetoides thermophila</name>
    <dbReference type="NCBI Taxonomy" id="759272"/>
    <lineage>
        <taxon>Eukaryota</taxon>
        <taxon>Fungi</taxon>
        <taxon>Dikarya</taxon>
        <taxon>Ascomycota</taxon>
        <taxon>Pezizomycotina</taxon>
        <taxon>Sordariomycetes</taxon>
        <taxon>Sordariomycetidae</taxon>
        <taxon>Sordariales</taxon>
        <taxon>Chaetomiaceae</taxon>
        <taxon>Thermochaetoides</taxon>
    </lineage>
</organism>
<dbReference type="GeneID" id="18258008"/>
<dbReference type="AlphaFoldDB" id="G0S4C6"/>
<dbReference type="InterPro" id="IPR019261">
    <property type="entry name" value="PARG_cat_microbial"/>
</dbReference>
<dbReference type="OrthoDB" id="9985428at2759"/>
<dbReference type="eggNOG" id="ENOG502RY8X">
    <property type="taxonomic scope" value="Eukaryota"/>
</dbReference>
<dbReference type="InterPro" id="IPR043472">
    <property type="entry name" value="Macro_dom-like"/>
</dbReference>
<evidence type="ECO:0000259" key="2">
    <source>
        <dbReference type="Pfam" id="PF10021"/>
    </source>
</evidence>
<evidence type="ECO:0000313" key="3">
    <source>
        <dbReference type="EMBL" id="EGS22084.1"/>
    </source>
</evidence>
<dbReference type="InterPro" id="IPR012664">
    <property type="entry name" value="CHP02452"/>
</dbReference>